<gene>
    <name evidence="1" type="ORF">DPMN_177464</name>
</gene>
<reference evidence="1" key="2">
    <citation type="submission" date="2020-11" db="EMBL/GenBank/DDBJ databases">
        <authorList>
            <person name="McCartney M.A."/>
            <person name="Auch B."/>
            <person name="Kono T."/>
            <person name="Mallez S."/>
            <person name="Becker A."/>
            <person name="Gohl D.M."/>
            <person name="Silverstein K.A.T."/>
            <person name="Koren S."/>
            <person name="Bechman K.B."/>
            <person name="Herman A."/>
            <person name="Abrahante J.E."/>
            <person name="Garbe J."/>
        </authorList>
    </citation>
    <scope>NUCLEOTIDE SEQUENCE</scope>
    <source>
        <strain evidence="1">Duluth1</strain>
        <tissue evidence="1">Whole animal</tissue>
    </source>
</reference>
<organism evidence="1 2">
    <name type="scientific">Dreissena polymorpha</name>
    <name type="common">Zebra mussel</name>
    <name type="synonym">Mytilus polymorpha</name>
    <dbReference type="NCBI Taxonomy" id="45954"/>
    <lineage>
        <taxon>Eukaryota</taxon>
        <taxon>Metazoa</taxon>
        <taxon>Spiralia</taxon>
        <taxon>Lophotrochozoa</taxon>
        <taxon>Mollusca</taxon>
        <taxon>Bivalvia</taxon>
        <taxon>Autobranchia</taxon>
        <taxon>Heteroconchia</taxon>
        <taxon>Euheterodonta</taxon>
        <taxon>Imparidentia</taxon>
        <taxon>Neoheterodontei</taxon>
        <taxon>Myida</taxon>
        <taxon>Dreissenoidea</taxon>
        <taxon>Dreissenidae</taxon>
        <taxon>Dreissena</taxon>
    </lineage>
</organism>
<evidence type="ECO:0000313" key="1">
    <source>
        <dbReference type="EMBL" id="KAH3776051.1"/>
    </source>
</evidence>
<comment type="caution">
    <text evidence="1">The sequence shown here is derived from an EMBL/GenBank/DDBJ whole genome shotgun (WGS) entry which is preliminary data.</text>
</comment>
<evidence type="ECO:0000313" key="2">
    <source>
        <dbReference type="Proteomes" id="UP000828390"/>
    </source>
</evidence>
<keyword evidence="2" id="KW-1185">Reference proteome</keyword>
<proteinExistence type="predicted"/>
<dbReference type="AlphaFoldDB" id="A0A9D4EC81"/>
<sequence length="61" mass="6911">MVLSSRIVTDQHGSFEHPKLPCWPPGAPRTFPDVPRLTRIDTELHGGYTVRMPEHPGYEPC</sequence>
<dbReference type="EMBL" id="JAIWYP010000009">
    <property type="protein sequence ID" value="KAH3776051.1"/>
    <property type="molecule type" value="Genomic_DNA"/>
</dbReference>
<dbReference type="Proteomes" id="UP000828390">
    <property type="component" value="Unassembled WGS sequence"/>
</dbReference>
<protein>
    <submittedName>
        <fullName evidence="1">Uncharacterized protein</fullName>
    </submittedName>
</protein>
<reference evidence="1" key="1">
    <citation type="journal article" date="2019" name="bioRxiv">
        <title>The Genome of the Zebra Mussel, Dreissena polymorpha: A Resource for Invasive Species Research.</title>
        <authorList>
            <person name="McCartney M.A."/>
            <person name="Auch B."/>
            <person name="Kono T."/>
            <person name="Mallez S."/>
            <person name="Zhang Y."/>
            <person name="Obille A."/>
            <person name="Becker A."/>
            <person name="Abrahante J.E."/>
            <person name="Garbe J."/>
            <person name="Badalamenti J.P."/>
            <person name="Herman A."/>
            <person name="Mangelson H."/>
            <person name="Liachko I."/>
            <person name="Sullivan S."/>
            <person name="Sone E.D."/>
            <person name="Koren S."/>
            <person name="Silverstein K.A.T."/>
            <person name="Beckman K.B."/>
            <person name="Gohl D.M."/>
        </authorList>
    </citation>
    <scope>NUCLEOTIDE SEQUENCE</scope>
    <source>
        <strain evidence="1">Duluth1</strain>
        <tissue evidence="1">Whole animal</tissue>
    </source>
</reference>
<name>A0A9D4EC81_DREPO</name>
<accession>A0A9D4EC81</accession>